<dbReference type="SUPFAM" id="SSF51126">
    <property type="entry name" value="Pectin lyase-like"/>
    <property type="match status" value="1"/>
</dbReference>
<keyword evidence="5" id="KW-1185">Reference proteome</keyword>
<dbReference type="InterPro" id="IPR011050">
    <property type="entry name" value="Pectin_lyase_fold/virulence"/>
</dbReference>
<evidence type="ECO:0000313" key="5">
    <source>
        <dbReference type="Proteomes" id="UP000318478"/>
    </source>
</evidence>
<feature type="signal peptide" evidence="3">
    <location>
        <begin position="1"/>
        <end position="21"/>
    </location>
</feature>
<keyword evidence="3" id="KW-0732">Signal</keyword>
<proteinExistence type="predicted"/>
<feature type="chain" id="PRO_5022791678" description="Pectate lyase" evidence="3">
    <location>
        <begin position="22"/>
        <end position="519"/>
    </location>
</feature>
<organism evidence="4 5">
    <name type="scientific">Posidoniimonas polymericola</name>
    <dbReference type="NCBI Taxonomy" id="2528002"/>
    <lineage>
        <taxon>Bacteria</taxon>
        <taxon>Pseudomonadati</taxon>
        <taxon>Planctomycetota</taxon>
        <taxon>Planctomycetia</taxon>
        <taxon>Pirellulales</taxon>
        <taxon>Lacipirellulaceae</taxon>
        <taxon>Posidoniimonas</taxon>
    </lineage>
</organism>
<dbReference type="EMBL" id="SJPO01000002">
    <property type="protein sequence ID" value="TWT78208.1"/>
    <property type="molecule type" value="Genomic_DNA"/>
</dbReference>
<accession>A0A5C5YTC9</accession>
<keyword evidence="2" id="KW-0325">Glycoprotein</keyword>
<dbReference type="Proteomes" id="UP000318478">
    <property type="component" value="Unassembled WGS sequence"/>
</dbReference>
<comment type="caution">
    <text evidence="4">The sequence shown here is derived from an EMBL/GenBank/DDBJ whole genome shotgun (WGS) entry which is preliminary data.</text>
</comment>
<dbReference type="RefSeq" id="WP_146584482.1">
    <property type="nucleotide sequence ID" value="NZ_SJPO01000002.1"/>
</dbReference>
<dbReference type="AlphaFoldDB" id="A0A5C5YTC9"/>
<protein>
    <recommendedName>
        <fullName evidence="6">Pectate lyase</fullName>
    </recommendedName>
</protein>
<evidence type="ECO:0000256" key="2">
    <source>
        <dbReference type="ARBA" id="ARBA00023180"/>
    </source>
</evidence>
<evidence type="ECO:0000256" key="1">
    <source>
        <dbReference type="ARBA" id="ARBA00022723"/>
    </source>
</evidence>
<sequence precursor="true">MRFIVVIALAVEFVLASAAHAAAGPPAAPAFPGALGQGAASAGGRGGAVYHVTTLEDYAPHRGEEKIKGSLRHAFRADIGPRTVVFDVAGVIHLKEPLEIQKDRITVAGQTSPGGVTLFGYPLEVSGAKDIVVRHLRVRCSDLHGRPAGEVVGQTGVSRGDLVGSKANSVHIGNGAERVIFDHVSATWAIDETLSVTEARDVTVQHCLIAEALDHSLHSKGAHGYGTLVRGGLSADDRDACRGGYTFLGNLWAHNRSRNPSLGGEQRIRNGLAESARGSADVNLLNNVVYNWSDQATYRSELGMVRINLIANSYITGPAKHAKYFFRGGGAARGIAYSPTLLYARGNLFDRDEDDQYNGLPVESTDLVDTAITQLDHDDTLRTTGDPFAFLDPATADAIQPAEDAYQQVVRGAGASLWRDAIDTRIIDSLIHHDGRVIDSQEEFRGADGVLPGVDDLAEQRRPGGFDADQDGIADDYERAHQLDPANPADAGGDSLAVARGWPGLTNLEVYLHDLTRGE</sequence>
<dbReference type="OrthoDB" id="9804686at2"/>
<reference evidence="4 5" key="1">
    <citation type="submission" date="2019-02" db="EMBL/GenBank/DDBJ databases">
        <title>Deep-cultivation of Planctomycetes and their phenomic and genomic characterization uncovers novel biology.</title>
        <authorList>
            <person name="Wiegand S."/>
            <person name="Jogler M."/>
            <person name="Boedeker C."/>
            <person name="Pinto D."/>
            <person name="Vollmers J."/>
            <person name="Rivas-Marin E."/>
            <person name="Kohn T."/>
            <person name="Peeters S.H."/>
            <person name="Heuer A."/>
            <person name="Rast P."/>
            <person name="Oberbeckmann S."/>
            <person name="Bunk B."/>
            <person name="Jeske O."/>
            <person name="Meyerdierks A."/>
            <person name="Storesund J.E."/>
            <person name="Kallscheuer N."/>
            <person name="Luecker S."/>
            <person name="Lage O.M."/>
            <person name="Pohl T."/>
            <person name="Merkel B.J."/>
            <person name="Hornburger P."/>
            <person name="Mueller R.-W."/>
            <person name="Bruemmer F."/>
            <person name="Labrenz M."/>
            <person name="Spormann A.M."/>
            <person name="Op Den Camp H."/>
            <person name="Overmann J."/>
            <person name="Amann R."/>
            <person name="Jetten M.S.M."/>
            <person name="Mascher T."/>
            <person name="Medema M.H."/>
            <person name="Devos D.P."/>
            <person name="Kaster A.-K."/>
            <person name="Ovreas L."/>
            <person name="Rohde M."/>
            <person name="Galperin M.Y."/>
            <person name="Jogler C."/>
        </authorList>
    </citation>
    <scope>NUCLEOTIDE SEQUENCE [LARGE SCALE GENOMIC DNA]</scope>
    <source>
        <strain evidence="4 5">Pla123a</strain>
    </source>
</reference>
<dbReference type="InterPro" id="IPR052063">
    <property type="entry name" value="Polysaccharide_Lyase_1"/>
</dbReference>
<evidence type="ECO:0000256" key="3">
    <source>
        <dbReference type="SAM" id="SignalP"/>
    </source>
</evidence>
<dbReference type="InterPro" id="IPR012334">
    <property type="entry name" value="Pectin_lyas_fold"/>
</dbReference>
<dbReference type="Gene3D" id="2.160.20.10">
    <property type="entry name" value="Single-stranded right-handed beta-helix, Pectin lyase-like"/>
    <property type="match status" value="1"/>
</dbReference>
<dbReference type="GO" id="GO:0046872">
    <property type="term" value="F:metal ion binding"/>
    <property type="evidence" value="ECO:0007669"/>
    <property type="project" value="UniProtKB-KW"/>
</dbReference>
<dbReference type="PANTHER" id="PTHR42970">
    <property type="entry name" value="PECTATE LYASE C-RELATED"/>
    <property type="match status" value="1"/>
</dbReference>
<gene>
    <name evidence="4" type="ORF">Pla123a_09980</name>
</gene>
<evidence type="ECO:0008006" key="6">
    <source>
        <dbReference type="Google" id="ProtNLM"/>
    </source>
</evidence>
<keyword evidence="1" id="KW-0479">Metal-binding</keyword>
<evidence type="ECO:0000313" key="4">
    <source>
        <dbReference type="EMBL" id="TWT78208.1"/>
    </source>
</evidence>
<name>A0A5C5YTC9_9BACT</name>
<dbReference type="PANTHER" id="PTHR42970:SF1">
    <property type="entry name" value="PECTATE LYASE C-RELATED"/>
    <property type="match status" value="1"/>
</dbReference>